<keyword evidence="3" id="KW-1185">Reference proteome</keyword>
<protein>
    <submittedName>
        <fullName evidence="2">Uncharacterized protein</fullName>
    </submittedName>
</protein>
<keyword evidence="1" id="KW-0472">Membrane</keyword>
<evidence type="ECO:0000256" key="1">
    <source>
        <dbReference type="SAM" id="Phobius"/>
    </source>
</evidence>
<comment type="caution">
    <text evidence="2">The sequence shown here is derived from an EMBL/GenBank/DDBJ whole genome shotgun (WGS) entry which is preliminary data.</text>
</comment>
<gene>
    <name evidence="2" type="ORF">FN846DRAFT_617770</name>
</gene>
<sequence>MIAASLTDFLMCLLNIGAVATYIDARAGFLSSLFLSFLFLSFSLSSACEVAPLITVNKESYGARSTVGASMA</sequence>
<evidence type="ECO:0000313" key="3">
    <source>
        <dbReference type="Proteomes" id="UP000326924"/>
    </source>
</evidence>
<name>A0A5J5F140_9PEZI</name>
<evidence type="ECO:0000313" key="2">
    <source>
        <dbReference type="EMBL" id="KAA8909410.1"/>
    </source>
</evidence>
<dbReference type="AlphaFoldDB" id="A0A5J5F140"/>
<feature type="transmembrane region" description="Helical" evidence="1">
    <location>
        <begin position="29"/>
        <end position="54"/>
    </location>
</feature>
<dbReference type="Proteomes" id="UP000326924">
    <property type="component" value="Unassembled WGS sequence"/>
</dbReference>
<dbReference type="OrthoDB" id="5507138at2759"/>
<keyword evidence="1" id="KW-1133">Transmembrane helix</keyword>
<dbReference type="EMBL" id="VXIS01000058">
    <property type="protein sequence ID" value="KAA8909410.1"/>
    <property type="molecule type" value="Genomic_DNA"/>
</dbReference>
<dbReference type="InParanoid" id="A0A5J5F140"/>
<accession>A0A5J5F140</accession>
<proteinExistence type="predicted"/>
<keyword evidence="1" id="KW-0812">Transmembrane</keyword>
<organism evidence="2 3">
    <name type="scientific">Sphaerosporella brunnea</name>
    <dbReference type="NCBI Taxonomy" id="1250544"/>
    <lineage>
        <taxon>Eukaryota</taxon>
        <taxon>Fungi</taxon>
        <taxon>Dikarya</taxon>
        <taxon>Ascomycota</taxon>
        <taxon>Pezizomycotina</taxon>
        <taxon>Pezizomycetes</taxon>
        <taxon>Pezizales</taxon>
        <taxon>Pyronemataceae</taxon>
        <taxon>Sphaerosporella</taxon>
    </lineage>
</organism>
<reference evidence="2 3" key="1">
    <citation type="submission" date="2019-09" db="EMBL/GenBank/DDBJ databases">
        <title>Draft genome of the ectomycorrhizal ascomycete Sphaerosporella brunnea.</title>
        <authorList>
            <consortium name="DOE Joint Genome Institute"/>
            <person name="Benucci G.M."/>
            <person name="Marozzi G."/>
            <person name="Antonielli L."/>
            <person name="Sanchez S."/>
            <person name="Marco P."/>
            <person name="Wang X."/>
            <person name="Falini L.B."/>
            <person name="Barry K."/>
            <person name="Haridas S."/>
            <person name="Lipzen A."/>
            <person name="Labutti K."/>
            <person name="Grigoriev I.V."/>
            <person name="Murat C."/>
            <person name="Martin F."/>
            <person name="Albertini E."/>
            <person name="Donnini D."/>
            <person name="Bonito G."/>
        </authorList>
    </citation>
    <scope>NUCLEOTIDE SEQUENCE [LARGE SCALE GENOMIC DNA]</scope>
    <source>
        <strain evidence="2 3">Sb_GMNB300</strain>
    </source>
</reference>